<gene>
    <name evidence="1" type="ORF">PDJAM_G00250610</name>
</gene>
<evidence type="ECO:0000313" key="2">
    <source>
        <dbReference type="Proteomes" id="UP000830395"/>
    </source>
</evidence>
<sequence length="230" mass="25841">MAMQPHPSQTGGIVPSSYSNQGFPGAHPGPNPGVVDPLRQMQQRPSGYVHQQAPGAYTANMQNTPRFTHQPMQQTPMMHGLGQGHMQAQGMHPNMRTNQMLDQQQAQQQAQQQQQQFLRQQALRQQAQQQQVQQQQQQVPSQQVQQQQQVSSQQVQQQQVGTAQPPGQPQSQALGMQPLPPQQPMFPRQGQGMQQTQQQQQTAALVRQLQQQLSNTQPGQSTNSYYPKYE</sequence>
<keyword evidence="2" id="KW-1185">Reference proteome</keyword>
<name>A0ACC5YIV7_9TELE</name>
<comment type="caution">
    <text evidence="1">The sequence shown here is derived from an EMBL/GenBank/DDBJ whole genome shotgun (WGS) entry which is preliminary data.</text>
</comment>
<dbReference type="EMBL" id="CM040983">
    <property type="protein sequence ID" value="MCJ8735715.1"/>
    <property type="molecule type" value="Genomic_DNA"/>
</dbReference>
<organism evidence="1 2">
    <name type="scientific">Pangasius djambal</name>
    <dbReference type="NCBI Taxonomy" id="1691987"/>
    <lineage>
        <taxon>Eukaryota</taxon>
        <taxon>Metazoa</taxon>
        <taxon>Chordata</taxon>
        <taxon>Craniata</taxon>
        <taxon>Vertebrata</taxon>
        <taxon>Euteleostomi</taxon>
        <taxon>Actinopterygii</taxon>
        <taxon>Neopterygii</taxon>
        <taxon>Teleostei</taxon>
        <taxon>Ostariophysi</taxon>
        <taxon>Siluriformes</taxon>
        <taxon>Pangasiidae</taxon>
        <taxon>Pangasius</taxon>
    </lineage>
</organism>
<reference evidence="1" key="1">
    <citation type="submission" date="2020-02" db="EMBL/GenBank/DDBJ databases">
        <title>Genome sequencing of the panga catfish, Pangasius djambal.</title>
        <authorList>
            <person name="Wen M."/>
            <person name="Zahm M."/>
            <person name="Roques C."/>
            <person name="Cabau C."/>
            <person name="Klopp C."/>
            <person name="Donnadieu C."/>
            <person name="Jouanno E."/>
            <person name="Avarre J.-C."/>
            <person name="Campet M."/>
            <person name="Ha T."/>
            <person name="Dugue R."/>
            <person name="Lampietro C."/>
            <person name="Louis A."/>
            <person name="Herpin A."/>
            <person name="Echchiki A."/>
            <person name="Berthelot C."/>
            <person name="Parey E."/>
            <person name="Roest-Crollius H."/>
            <person name="Braasch I."/>
            <person name="Postlethwait J.H."/>
            <person name="Bobe J."/>
            <person name="Montfort J."/>
            <person name="Bouchez O."/>
            <person name="Begum T."/>
            <person name="Schartl M."/>
            <person name="Gustiano R."/>
            <person name="Guiguen Y."/>
        </authorList>
    </citation>
    <scope>NUCLEOTIDE SEQUENCE</scope>
    <source>
        <strain evidence="1">Pdj_M5554</strain>
    </source>
</reference>
<accession>A0ACC5YIV7</accession>
<dbReference type="Proteomes" id="UP000830395">
    <property type="component" value="Chromosome 9"/>
</dbReference>
<evidence type="ECO:0000313" key="1">
    <source>
        <dbReference type="EMBL" id="MCJ8735715.1"/>
    </source>
</evidence>
<proteinExistence type="predicted"/>
<protein>
    <submittedName>
        <fullName evidence="1">Uncharacterized protein</fullName>
    </submittedName>
</protein>